<dbReference type="Proteomes" id="UP000245539">
    <property type="component" value="Unassembled WGS sequence"/>
</dbReference>
<feature type="compositionally biased region" description="Pro residues" evidence="1">
    <location>
        <begin position="145"/>
        <end position="159"/>
    </location>
</feature>
<evidence type="ECO:0000259" key="2">
    <source>
        <dbReference type="PROSITE" id="PS50104"/>
    </source>
</evidence>
<dbReference type="SUPFAM" id="SSF56436">
    <property type="entry name" value="C-type lectin-like"/>
    <property type="match status" value="1"/>
</dbReference>
<name>A0A317CQ17_9GAMM</name>
<sequence length="527" mass="58082">MTISIMHDIFLSYSSQDRDRLTTLVDALEAQGWTVFWDHRAIKVADDWHKVIGTAIQQCTCVIVAWSENSVASTWVREEALIAKDRGVLYPIFIDQVPIPFGFTLLQAADFTRWNGDTNHQEFIGLKEQLSIRLNLQPVVNLKPEPNPPLMPEPTPEAIPTPKLKIVPTKKTEPKPRSPKQSSAQPQPQKVSATGSNSKTSESNVKLLGGVIALAAVGFGGYQLFSGGNNDARTSTASSPVTTAKPVAESVKQVVAVAEKPSAKLPENMPKMVLIPAGSFMMGCRDDKESGCQDDEKPAHTVNIKKFYLAETEVTVAQFRAFVDEKNYKTTAEQKGSCYSYDENGKWGDVKGNSWKKLGFEQGDNHPVACVSHDDATAYVKWLSDKTGKAWRLPSEAEWEYAARAGTETNYSWGKNIGSNNANCGANLCGDKFKYASPVASFSANEYGLFDMHGNVWEWVEDKWHKDYNGAPNDGSAWVSGNSSSRVLRGGSWSRGPQGLRSAIRFDYTPDYRSNALGFRPAQSYGE</sequence>
<dbReference type="SUPFAM" id="SSF52200">
    <property type="entry name" value="Toll/Interleukin receptor TIR domain"/>
    <property type="match status" value="1"/>
</dbReference>
<feature type="compositionally biased region" description="Low complexity" evidence="1">
    <location>
        <begin position="179"/>
        <end position="192"/>
    </location>
</feature>
<dbReference type="PROSITE" id="PS50104">
    <property type="entry name" value="TIR"/>
    <property type="match status" value="1"/>
</dbReference>
<keyword evidence="4" id="KW-1185">Reference proteome</keyword>
<gene>
    <name evidence="3" type="ORF">DKW60_00965</name>
</gene>
<dbReference type="InterPro" id="IPR016187">
    <property type="entry name" value="CTDL_fold"/>
</dbReference>
<evidence type="ECO:0000256" key="1">
    <source>
        <dbReference type="SAM" id="MobiDB-lite"/>
    </source>
</evidence>
<dbReference type="GO" id="GO:0007165">
    <property type="term" value="P:signal transduction"/>
    <property type="evidence" value="ECO:0007669"/>
    <property type="project" value="InterPro"/>
</dbReference>
<evidence type="ECO:0000313" key="3">
    <source>
        <dbReference type="EMBL" id="PWR00617.1"/>
    </source>
</evidence>
<dbReference type="PANTHER" id="PTHR23150">
    <property type="entry name" value="SULFATASE MODIFYING FACTOR 1, 2"/>
    <property type="match status" value="1"/>
</dbReference>
<dbReference type="Pfam" id="PF13676">
    <property type="entry name" value="TIR_2"/>
    <property type="match status" value="1"/>
</dbReference>
<dbReference type="Gene3D" id="3.40.50.10140">
    <property type="entry name" value="Toll/interleukin-1 receptor homology (TIR) domain"/>
    <property type="match status" value="1"/>
</dbReference>
<dbReference type="AlphaFoldDB" id="A0A317CQ17"/>
<dbReference type="GO" id="GO:0120147">
    <property type="term" value="F:formylglycine-generating oxidase activity"/>
    <property type="evidence" value="ECO:0007669"/>
    <property type="project" value="TreeGrafter"/>
</dbReference>
<proteinExistence type="predicted"/>
<dbReference type="Pfam" id="PF03781">
    <property type="entry name" value="FGE-sulfatase"/>
    <property type="match status" value="1"/>
</dbReference>
<dbReference type="InterPro" id="IPR000157">
    <property type="entry name" value="TIR_dom"/>
</dbReference>
<dbReference type="InterPro" id="IPR051043">
    <property type="entry name" value="Sulfatase_Mod_Factor_Kinase"/>
</dbReference>
<dbReference type="InterPro" id="IPR035897">
    <property type="entry name" value="Toll_tir_struct_dom_sf"/>
</dbReference>
<feature type="compositionally biased region" description="Polar residues" evidence="1">
    <location>
        <begin position="193"/>
        <end position="202"/>
    </location>
</feature>
<reference evidence="3 4" key="1">
    <citation type="submission" date="2018-05" db="EMBL/GenBank/DDBJ databases">
        <title>Leucothrix arctica sp. nov., isolated from Arctic seawater.</title>
        <authorList>
            <person name="Choi A."/>
            <person name="Baek K."/>
        </authorList>
    </citation>
    <scope>NUCLEOTIDE SEQUENCE [LARGE SCALE GENOMIC DNA]</scope>
    <source>
        <strain evidence="3 4">JCM 18388</strain>
    </source>
</reference>
<organism evidence="3 4">
    <name type="scientific">Leucothrix pacifica</name>
    <dbReference type="NCBI Taxonomy" id="1247513"/>
    <lineage>
        <taxon>Bacteria</taxon>
        <taxon>Pseudomonadati</taxon>
        <taxon>Pseudomonadota</taxon>
        <taxon>Gammaproteobacteria</taxon>
        <taxon>Thiotrichales</taxon>
        <taxon>Thiotrichaceae</taxon>
        <taxon>Leucothrix</taxon>
    </lineage>
</organism>
<dbReference type="InterPro" id="IPR005532">
    <property type="entry name" value="SUMF_dom"/>
</dbReference>
<accession>A0A317CQ17</accession>
<comment type="caution">
    <text evidence="3">The sequence shown here is derived from an EMBL/GenBank/DDBJ whole genome shotgun (WGS) entry which is preliminary data.</text>
</comment>
<dbReference type="InterPro" id="IPR042095">
    <property type="entry name" value="SUMF_sf"/>
</dbReference>
<feature type="domain" description="TIR" evidence="2">
    <location>
        <begin position="5"/>
        <end position="130"/>
    </location>
</feature>
<feature type="region of interest" description="Disordered" evidence="1">
    <location>
        <begin position="143"/>
        <end position="202"/>
    </location>
</feature>
<dbReference type="EMBL" id="QGKM01000002">
    <property type="protein sequence ID" value="PWR00617.1"/>
    <property type="molecule type" value="Genomic_DNA"/>
</dbReference>
<evidence type="ECO:0000313" key="4">
    <source>
        <dbReference type="Proteomes" id="UP000245539"/>
    </source>
</evidence>
<dbReference type="Gene3D" id="3.90.1580.10">
    <property type="entry name" value="paralog of FGE (formylglycine-generating enzyme)"/>
    <property type="match status" value="1"/>
</dbReference>
<dbReference type="PANTHER" id="PTHR23150:SF35">
    <property type="entry name" value="BLL6746 PROTEIN"/>
    <property type="match status" value="1"/>
</dbReference>
<protein>
    <recommendedName>
        <fullName evidence="2">TIR domain-containing protein</fullName>
    </recommendedName>
</protein>